<dbReference type="EMBL" id="JADKFW010000004">
    <property type="protein sequence ID" value="MBK9716054.1"/>
    <property type="molecule type" value="Genomic_DNA"/>
</dbReference>
<dbReference type="Proteomes" id="UP000808349">
    <property type="component" value="Unassembled WGS sequence"/>
</dbReference>
<evidence type="ECO:0008006" key="4">
    <source>
        <dbReference type="Google" id="ProtNLM"/>
    </source>
</evidence>
<name>A0A9D7S614_9BACT</name>
<feature type="signal peptide" evidence="1">
    <location>
        <begin position="1"/>
        <end position="19"/>
    </location>
</feature>
<keyword evidence="1" id="KW-0732">Signal</keyword>
<comment type="caution">
    <text evidence="2">The sequence shown here is derived from an EMBL/GenBank/DDBJ whole genome shotgun (WGS) entry which is preliminary data.</text>
</comment>
<sequence>MKRFTLLFLSIYLAFGVSAQQTLSVRISTADDDLEEYLPGTNQSKTPGAIDIGSSDLELGMETKDNIDPLLIGLRFAGLTIPKGAIITKAYLQFTVDNTNKNTDPCNLYIFAEETANSIAFNPNESFILSKRKRFADSISWNIRIGSWEAIGQKGQDQTSSDISPLIQKIVDQENWNAGNALSLFIKGTGLREAESFDGSPGDAPLLVIEFIPTLNLTQRVESAEDDLEEYLPGSNQTKTPGNVDVGSSDLELGMETKDNVDPQYVGIRFNKIAIPQGSKIKSAFIQFTVDNNNKNTDPCDLHIYMEHSLNSPSFNPNETFPLTKRTVFNDSVKWNVTPSSWAVIGEKTENQRTPDLKNLLQLAIDQNLWSEGNSVSFFIKGTGLREAESYDGSPADAPQLIVDFVPVVKSTFSVLSAEDDLEEYLPGANQSKTVGAIDVGSSDLELGTEAKDNVDPQLVGIRFNQIKLPKGTLVSKAYIQFAVDNNNKNTDPSNLTVWVEDIDQSPAFNPNEPFNLSKRILFQDSVVWNIKNGSWNVIGEKSLDQQSTDLSDLVNYILSKPNWKEGNAISFFIKGTGLREAESFDGSAIDAPKLVLEYFQSKKTPLAVGSYPLEKNQNGPILNPLIYRLQTGTLLIIQMIIGIMELHHLDSEIRLLLRN</sequence>
<evidence type="ECO:0000256" key="1">
    <source>
        <dbReference type="SAM" id="SignalP"/>
    </source>
</evidence>
<organism evidence="2 3">
    <name type="scientific">Candidatus Defluviibacterium haderslevense</name>
    <dbReference type="NCBI Taxonomy" id="2981993"/>
    <lineage>
        <taxon>Bacteria</taxon>
        <taxon>Pseudomonadati</taxon>
        <taxon>Bacteroidota</taxon>
        <taxon>Saprospiria</taxon>
        <taxon>Saprospirales</taxon>
        <taxon>Saprospiraceae</taxon>
        <taxon>Candidatus Defluviibacterium</taxon>
    </lineage>
</organism>
<evidence type="ECO:0000313" key="2">
    <source>
        <dbReference type="EMBL" id="MBK9716054.1"/>
    </source>
</evidence>
<feature type="chain" id="PRO_5038361499" description="DNRLRE domain-containing protein" evidence="1">
    <location>
        <begin position="20"/>
        <end position="660"/>
    </location>
</feature>
<proteinExistence type="predicted"/>
<accession>A0A9D7S614</accession>
<evidence type="ECO:0000313" key="3">
    <source>
        <dbReference type="Proteomes" id="UP000808349"/>
    </source>
</evidence>
<reference evidence="2 3" key="1">
    <citation type="submission" date="2020-10" db="EMBL/GenBank/DDBJ databases">
        <title>Connecting structure to function with the recovery of over 1000 high-quality activated sludge metagenome-assembled genomes encoding full-length rRNA genes using long-read sequencing.</title>
        <authorList>
            <person name="Singleton C.M."/>
            <person name="Petriglieri F."/>
            <person name="Kristensen J.M."/>
            <person name="Kirkegaard R.H."/>
            <person name="Michaelsen T.Y."/>
            <person name="Andersen M.H."/>
            <person name="Karst S.M."/>
            <person name="Dueholm M.S."/>
            <person name="Nielsen P.H."/>
            <person name="Albertsen M."/>
        </authorList>
    </citation>
    <scope>NUCLEOTIDE SEQUENCE [LARGE SCALE GENOMIC DNA]</scope>
    <source>
        <strain evidence="2">Ribe_18-Q3-R11-54_BAT3C.373</strain>
    </source>
</reference>
<protein>
    <recommendedName>
        <fullName evidence="4">DNRLRE domain-containing protein</fullName>
    </recommendedName>
</protein>
<gene>
    <name evidence="2" type="ORF">IPO85_00745</name>
</gene>
<dbReference type="AlphaFoldDB" id="A0A9D7S614"/>